<dbReference type="AlphaFoldDB" id="A0A9P5ZVU8"/>
<name>A0A9P5ZVU8_PLEER</name>
<dbReference type="Proteomes" id="UP000807025">
    <property type="component" value="Unassembled WGS sequence"/>
</dbReference>
<evidence type="ECO:0000313" key="5">
    <source>
        <dbReference type="Proteomes" id="UP000807025"/>
    </source>
</evidence>
<evidence type="ECO:0000313" key="4">
    <source>
        <dbReference type="EMBL" id="KAF9494606.1"/>
    </source>
</evidence>
<gene>
    <name evidence="4" type="ORF">BDN71DRAFT_967974</name>
</gene>
<feature type="region of interest" description="Disordered" evidence="2">
    <location>
        <begin position="1"/>
        <end position="32"/>
    </location>
</feature>
<keyword evidence="1" id="KW-0862">Zinc</keyword>
<protein>
    <recommendedName>
        <fullName evidence="3">C3H1-type domain-containing protein</fullName>
    </recommendedName>
</protein>
<keyword evidence="1" id="KW-0863">Zinc-finger</keyword>
<feature type="domain" description="C3H1-type" evidence="3">
    <location>
        <begin position="32"/>
        <end position="61"/>
    </location>
</feature>
<dbReference type="Pfam" id="PF25586">
    <property type="entry name" value="zf-CCCH_PAN3"/>
    <property type="match status" value="1"/>
</dbReference>
<proteinExistence type="predicted"/>
<keyword evidence="5" id="KW-1185">Reference proteome</keyword>
<evidence type="ECO:0000256" key="2">
    <source>
        <dbReference type="SAM" id="MobiDB-lite"/>
    </source>
</evidence>
<dbReference type="PROSITE" id="PS50103">
    <property type="entry name" value="ZF_C3H1"/>
    <property type="match status" value="1"/>
</dbReference>
<dbReference type="OrthoDB" id="204958at2759"/>
<comment type="caution">
    <text evidence="4">The sequence shown here is derived from an EMBL/GenBank/DDBJ whole genome shotgun (WGS) entry which is preliminary data.</text>
</comment>
<dbReference type="InterPro" id="IPR000571">
    <property type="entry name" value="Znf_CCCH"/>
</dbReference>
<accession>A0A9P5ZVU8</accession>
<organism evidence="4 5">
    <name type="scientific">Pleurotus eryngii</name>
    <name type="common">Boletus of the steppes</name>
    <dbReference type="NCBI Taxonomy" id="5323"/>
    <lineage>
        <taxon>Eukaryota</taxon>
        <taxon>Fungi</taxon>
        <taxon>Dikarya</taxon>
        <taxon>Basidiomycota</taxon>
        <taxon>Agaricomycotina</taxon>
        <taxon>Agaricomycetes</taxon>
        <taxon>Agaricomycetidae</taxon>
        <taxon>Agaricales</taxon>
        <taxon>Pleurotineae</taxon>
        <taxon>Pleurotaceae</taxon>
        <taxon>Pleurotus</taxon>
    </lineage>
</organism>
<dbReference type="EMBL" id="MU154570">
    <property type="protein sequence ID" value="KAF9494606.1"/>
    <property type="molecule type" value="Genomic_DNA"/>
</dbReference>
<reference evidence="4" key="1">
    <citation type="submission" date="2020-11" db="EMBL/GenBank/DDBJ databases">
        <authorList>
            <consortium name="DOE Joint Genome Institute"/>
            <person name="Ahrendt S."/>
            <person name="Riley R."/>
            <person name="Andreopoulos W."/>
            <person name="Labutti K."/>
            <person name="Pangilinan J."/>
            <person name="Ruiz-Duenas F.J."/>
            <person name="Barrasa J.M."/>
            <person name="Sanchez-Garcia M."/>
            <person name="Camarero S."/>
            <person name="Miyauchi S."/>
            <person name="Serrano A."/>
            <person name="Linde D."/>
            <person name="Babiker R."/>
            <person name="Drula E."/>
            <person name="Ayuso-Fernandez I."/>
            <person name="Pacheco R."/>
            <person name="Padilla G."/>
            <person name="Ferreira P."/>
            <person name="Barriuso J."/>
            <person name="Kellner H."/>
            <person name="Castanera R."/>
            <person name="Alfaro M."/>
            <person name="Ramirez L."/>
            <person name="Pisabarro A.G."/>
            <person name="Kuo A."/>
            <person name="Tritt A."/>
            <person name="Lipzen A."/>
            <person name="He G."/>
            <person name="Yan M."/>
            <person name="Ng V."/>
            <person name="Cullen D."/>
            <person name="Martin F."/>
            <person name="Rosso M.-N."/>
            <person name="Henrissat B."/>
            <person name="Hibbett D."/>
            <person name="Martinez A.T."/>
            <person name="Grigoriev I.V."/>
        </authorList>
    </citation>
    <scope>NUCLEOTIDE SEQUENCE</scope>
    <source>
        <strain evidence="4">ATCC 90797</strain>
    </source>
</reference>
<keyword evidence="1" id="KW-0479">Metal-binding</keyword>
<dbReference type="GO" id="GO:0008270">
    <property type="term" value="F:zinc ion binding"/>
    <property type="evidence" value="ECO:0007669"/>
    <property type="project" value="UniProtKB-KW"/>
</dbReference>
<evidence type="ECO:0000259" key="3">
    <source>
        <dbReference type="PROSITE" id="PS50103"/>
    </source>
</evidence>
<evidence type="ECO:0000256" key="1">
    <source>
        <dbReference type="PROSITE-ProRule" id="PRU00723"/>
    </source>
</evidence>
<dbReference type="Gene3D" id="6.10.250.3160">
    <property type="match status" value="1"/>
</dbReference>
<feature type="zinc finger region" description="C3H1-type" evidence="1">
    <location>
        <begin position="32"/>
        <end position="61"/>
    </location>
</feature>
<sequence length="140" mass="15567">MEYFRPQSASSAVRIVDPSTQNDRYSKNGPKDSVQRQCRNVMIYGSCKFQDKGCTFYHPPSAPDALVELSLSETLDDTSHAGHKLKKPYLPQLMSMPPCLFPNLQPTLRALLSLACKRADCYPSRSLRASQDIVEPATGS</sequence>